<evidence type="ECO:0000313" key="4">
    <source>
        <dbReference type="Proteomes" id="UP001596445"/>
    </source>
</evidence>
<dbReference type="Gene3D" id="3.40.50.720">
    <property type="entry name" value="NAD(P)-binding Rossmann-like Domain"/>
    <property type="match status" value="1"/>
</dbReference>
<dbReference type="GO" id="GO:0016491">
    <property type="term" value="F:oxidoreductase activity"/>
    <property type="evidence" value="ECO:0007669"/>
    <property type="project" value="UniProtKB-KW"/>
</dbReference>
<dbReference type="Proteomes" id="UP001596445">
    <property type="component" value="Unassembled WGS sequence"/>
</dbReference>
<dbReference type="InterPro" id="IPR002347">
    <property type="entry name" value="SDR_fam"/>
</dbReference>
<reference evidence="3 4" key="1">
    <citation type="journal article" date="2019" name="Int. J. Syst. Evol. Microbiol.">
        <title>The Global Catalogue of Microorganisms (GCM) 10K type strain sequencing project: providing services to taxonomists for standard genome sequencing and annotation.</title>
        <authorList>
            <consortium name="The Broad Institute Genomics Platform"/>
            <consortium name="The Broad Institute Genome Sequencing Center for Infectious Disease"/>
            <person name="Wu L."/>
            <person name="Ma J."/>
        </authorList>
    </citation>
    <scope>NUCLEOTIDE SEQUENCE [LARGE SCALE GENOMIC DNA]</scope>
    <source>
        <strain evidence="3 4">JCM 30072</strain>
    </source>
</reference>
<gene>
    <name evidence="3" type="ORF">ACFQQG_06955</name>
</gene>
<keyword evidence="2" id="KW-0560">Oxidoreductase</keyword>
<organism evidence="3 4">
    <name type="scientific">Halovenus salina</name>
    <dbReference type="NCBI Taxonomy" id="1510225"/>
    <lineage>
        <taxon>Archaea</taxon>
        <taxon>Methanobacteriati</taxon>
        <taxon>Methanobacteriota</taxon>
        <taxon>Stenosarchaea group</taxon>
        <taxon>Halobacteria</taxon>
        <taxon>Halobacteriales</taxon>
        <taxon>Haloarculaceae</taxon>
        <taxon>Halovenus</taxon>
    </lineage>
</organism>
<dbReference type="EMBL" id="JBHSZI010000001">
    <property type="protein sequence ID" value="MFC7057953.1"/>
    <property type="molecule type" value="Genomic_DNA"/>
</dbReference>
<sequence length="64" mass="6738">MTREMRADSELAESIFDAMEDQTPLGRMTEPKDVAGVVAFLASEDAAFVTGQVLSVSGGLTMVG</sequence>
<dbReference type="PANTHER" id="PTHR24321">
    <property type="entry name" value="DEHYDROGENASES, SHORT CHAIN"/>
    <property type="match status" value="1"/>
</dbReference>
<dbReference type="RefSeq" id="WP_382184757.1">
    <property type="nucleotide sequence ID" value="NZ_JBHSZI010000001.1"/>
</dbReference>
<dbReference type="SUPFAM" id="SSF51735">
    <property type="entry name" value="NAD(P)-binding Rossmann-fold domains"/>
    <property type="match status" value="1"/>
</dbReference>
<keyword evidence="4" id="KW-1185">Reference proteome</keyword>
<evidence type="ECO:0000256" key="1">
    <source>
        <dbReference type="ARBA" id="ARBA00006484"/>
    </source>
</evidence>
<evidence type="ECO:0000256" key="2">
    <source>
        <dbReference type="ARBA" id="ARBA00023002"/>
    </source>
</evidence>
<accession>A0ABD5W3Z8</accession>
<proteinExistence type="inferred from homology"/>
<dbReference type="InterPro" id="IPR036291">
    <property type="entry name" value="NAD(P)-bd_dom_sf"/>
</dbReference>
<protein>
    <submittedName>
        <fullName evidence="3">SDR family oxidoreductase</fullName>
    </submittedName>
</protein>
<comment type="caution">
    <text evidence="3">The sequence shown here is derived from an EMBL/GenBank/DDBJ whole genome shotgun (WGS) entry which is preliminary data.</text>
</comment>
<dbReference type="AlphaFoldDB" id="A0ABD5W3Z8"/>
<comment type="similarity">
    <text evidence="1">Belongs to the short-chain dehydrogenases/reductases (SDR) family.</text>
</comment>
<name>A0ABD5W3Z8_9EURY</name>
<dbReference type="PANTHER" id="PTHR24321:SF8">
    <property type="entry name" value="ESTRADIOL 17-BETA-DEHYDROGENASE 8-RELATED"/>
    <property type="match status" value="1"/>
</dbReference>
<evidence type="ECO:0000313" key="3">
    <source>
        <dbReference type="EMBL" id="MFC7057953.1"/>
    </source>
</evidence>
<dbReference type="Pfam" id="PF13561">
    <property type="entry name" value="adh_short_C2"/>
    <property type="match status" value="1"/>
</dbReference>